<dbReference type="Pfam" id="PF14379">
    <property type="entry name" value="Myb_CC_LHEQLE"/>
    <property type="match status" value="1"/>
</dbReference>
<dbReference type="InterPro" id="IPR004827">
    <property type="entry name" value="bZIP"/>
</dbReference>
<dbReference type="NCBIfam" id="TIGR01557">
    <property type="entry name" value="myb_SHAQKYF"/>
    <property type="match status" value="2"/>
</dbReference>
<feature type="region of interest" description="Disordered" evidence="6">
    <location>
        <begin position="612"/>
        <end position="662"/>
    </location>
</feature>
<feature type="compositionally biased region" description="Basic and acidic residues" evidence="6">
    <location>
        <begin position="653"/>
        <end position="662"/>
    </location>
</feature>
<organism evidence="8 9">
    <name type="scientific">Rhododendron griersonianum</name>
    <dbReference type="NCBI Taxonomy" id="479676"/>
    <lineage>
        <taxon>Eukaryota</taxon>
        <taxon>Viridiplantae</taxon>
        <taxon>Streptophyta</taxon>
        <taxon>Embryophyta</taxon>
        <taxon>Tracheophyta</taxon>
        <taxon>Spermatophyta</taxon>
        <taxon>Magnoliopsida</taxon>
        <taxon>eudicotyledons</taxon>
        <taxon>Gunneridae</taxon>
        <taxon>Pentapetalae</taxon>
        <taxon>asterids</taxon>
        <taxon>Ericales</taxon>
        <taxon>Ericaceae</taxon>
        <taxon>Ericoideae</taxon>
        <taxon>Rhodoreae</taxon>
        <taxon>Rhododendron</taxon>
    </lineage>
</organism>
<evidence type="ECO:0000313" key="8">
    <source>
        <dbReference type="EMBL" id="KAG5556081.1"/>
    </source>
</evidence>
<keyword evidence="2" id="KW-0805">Transcription regulation</keyword>
<evidence type="ECO:0000256" key="4">
    <source>
        <dbReference type="ARBA" id="ARBA00023163"/>
    </source>
</evidence>
<dbReference type="EMBL" id="JACTNZ010000003">
    <property type="protein sequence ID" value="KAG5556081.1"/>
    <property type="molecule type" value="Genomic_DNA"/>
</dbReference>
<dbReference type="SUPFAM" id="SSF46689">
    <property type="entry name" value="Homeodomain-like"/>
    <property type="match status" value="1"/>
</dbReference>
<accession>A0AAV6KUH0</accession>
<dbReference type="PANTHER" id="PTHR22952">
    <property type="entry name" value="CAMP-RESPONSE ELEMENT BINDING PROTEIN-RELATED"/>
    <property type="match status" value="1"/>
</dbReference>
<keyword evidence="3" id="KW-0238">DNA-binding</keyword>
<dbReference type="AlphaFoldDB" id="A0AAV6KUH0"/>
<dbReference type="InterPro" id="IPR009057">
    <property type="entry name" value="Homeodomain-like_sf"/>
</dbReference>
<reference evidence="8" key="1">
    <citation type="submission" date="2020-08" db="EMBL/GenBank/DDBJ databases">
        <title>Plant Genome Project.</title>
        <authorList>
            <person name="Zhang R.-G."/>
        </authorList>
    </citation>
    <scope>NUCLEOTIDE SEQUENCE</scope>
    <source>
        <strain evidence="8">WSP0</strain>
        <tissue evidence="8">Leaf</tissue>
    </source>
</reference>
<evidence type="ECO:0000256" key="2">
    <source>
        <dbReference type="ARBA" id="ARBA00023015"/>
    </source>
</evidence>
<feature type="region of interest" description="Disordered" evidence="6">
    <location>
        <begin position="1"/>
        <end position="34"/>
    </location>
</feature>
<keyword evidence="4" id="KW-0804">Transcription</keyword>
<dbReference type="Proteomes" id="UP000823749">
    <property type="component" value="Chromosome 3"/>
</dbReference>
<dbReference type="InterPro" id="IPR006447">
    <property type="entry name" value="Myb_dom_plants"/>
</dbReference>
<feature type="compositionally biased region" description="Polar residues" evidence="6">
    <location>
        <begin position="535"/>
        <end position="544"/>
    </location>
</feature>
<evidence type="ECO:0000256" key="6">
    <source>
        <dbReference type="SAM" id="MobiDB-lite"/>
    </source>
</evidence>
<keyword evidence="9" id="KW-1185">Reference proteome</keyword>
<feature type="region of interest" description="Disordered" evidence="6">
    <location>
        <begin position="520"/>
        <end position="544"/>
    </location>
</feature>
<feature type="compositionally biased region" description="Low complexity" evidence="6">
    <location>
        <begin position="16"/>
        <end position="32"/>
    </location>
</feature>
<evidence type="ECO:0000256" key="5">
    <source>
        <dbReference type="ARBA" id="ARBA00023242"/>
    </source>
</evidence>
<keyword evidence="5" id="KW-0539">Nucleus</keyword>
<name>A0AAV6KUH0_9ERIC</name>
<dbReference type="PROSITE" id="PS50217">
    <property type="entry name" value="BZIP"/>
    <property type="match status" value="1"/>
</dbReference>
<dbReference type="PROSITE" id="PS00036">
    <property type="entry name" value="BZIP_BASIC"/>
    <property type="match status" value="1"/>
</dbReference>
<dbReference type="CDD" id="cd14707">
    <property type="entry name" value="bZIP_plant_BZIP46"/>
    <property type="match status" value="1"/>
</dbReference>
<dbReference type="SUPFAM" id="SSF57959">
    <property type="entry name" value="Leucine zipper domain"/>
    <property type="match status" value="1"/>
</dbReference>
<dbReference type="GO" id="GO:0005634">
    <property type="term" value="C:nucleus"/>
    <property type="evidence" value="ECO:0007669"/>
    <property type="project" value="UniProtKB-SubCell"/>
</dbReference>
<dbReference type="Pfam" id="PF00170">
    <property type="entry name" value="bZIP_1"/>
    <property type="match status" value="1"/>
</dbReference>
<dbReference type="GO" id="GO:0003677">
    <property type="term" value="F:DNA binding"/>
    <property type="evidence" value="ECO:0007669"/>
    <property type="project" value="UniProtKB-KW"/>
</dbReference>
<dbReference type="InterPro" id="IPR025756">
    <property type="entry name" value="Myb_CC_LHEQLE"/>
</dbReference>
<dbReference type="GO" id="GO:0045893">
    <property type="term" value="P:positive regulation of DNA-templated transcription"/>
    <property type="evidence" value="ECO:0007669"/>
    <property type="project" value="InterPro"/>
</dbReference>
<comment type="subcellular location">
    <subcellularLocation>
        <location evidence="1">Nucleus</location>
    </subcellularLocation>
</comment>
<comment type="caution">
    <text evidence="8">The sequence shown here is derived from an EMBL/GenBank/DDBJ whole genome shotgun (WGS) entry which is preliminary data.</text>
</comment>
<proteinExistence type="predicted"/>
<evidence type="ECO:0000259" key="7">
    <source>
        <dbReference type="PROSITE" id="PS50217"/>
    </source>
</evidence>
<dbReference type="FunFam" id="1.20.5.170:FF:000036">
    <property type="entry name" value="ABSCISIC ACID-INSENSITIVE 5-like protein 2"/>
    <property type="match status" value="1"/>
</dbReference>
<gene>
    <name evidence="8" type="ORF">RHGRI_006640</name>
</gene>
<dbReference type="PANTHER" id="PTHR22952:SF385">
    <property type="entry name" value="ABSCISIC ACID-INSENSITIVE 5-LIKE PROTEIN 2"/>
    <property type="match status" value="1"/>
</dbReference>
<feature type="region of interest" description="Disordered" evidence="6">
    <location>
        <begin position="130"/>
        <end position="151"/>
    </location>
</feature>
<feature type="domain" description="BZIP" evidence="7">
    <location>
        <begin position="285"/>
        <end position="330"/>
    </location>
</feature>
<dbReference type="SMART" id="SM00338">
    <property type="entry name" value="BRLZ"/>
    <property type="match status" value="1"/>
</dbReference>
<dbReference type="InterPro" id="IPR046347">
    <property type="entry name" value="bZIP_sf"/>
</dbReference>
<dbReference type="GO" id="GO:0003700">
    <property type="term" value="F:DNA-binding transcription factor activity"/>
    <property type="evidence" value="ECO:0007669"/>
    <property type="project" value="InterPro"/>
</dbReference>
<feature type="region of interest" description="Disordered" evidence="6">
    <location>
        <begin position="168"/>
        <end position="190"/>
    </location>
</feature>
<evidence type="ECO:0000256" key="3">
    <source>
        <dbReference type="ARBA" id="ARBA00023125"/>
    </source>
</evidence>
<dbReference type="Gene3D" id="1.10.10.60">
    <property type="entry name" value="Homeodomain-like"/>
    <property type="match status" value="1"/>
</dbReference>
<dbReference type="InterPro" id="IPR043452">
    <property type="entry name" value="BZIP46-like"/>
</dbReference>
<sequence length="692" mass="75972">MGTQTMGSQGGGSDGGATAASGGASSGRIQGQKSHALARQGSLYSLTLDEVQHQLGDLGKPLSSMNLDELLKNVWTAEANQEVDYGAAAAPQQSQLAASVSSLHRQSSLSLSRDLSKKTVDEVWQDIQQGQQQSNRNIHGRKAAHNRQPTLGEMTLEDFLVKAGVVAESSPGKKNPGPVLGDDPIALPVQGIPQPAQWMHYQLPSQQQQQNQQQQQQQQQNMLAVFMPGHPAQQALPMVPNSIMDVAYPENQMNMSPSALMGTLSDTPTPGRKRVAPGDVVEKTVERRQKRMIKNRESAARSRARKQAYTHELENKVSHLEEENERLKRQKDRPIYLADLDAISHQRCKVQPISSQWVGLLLYLHLGLGQIDRYSVPFGRAFNMYQAKKISTTSLVPHKVQGPEQLAPVGMLGGSAVRDAAPTVESGKQRLRWTSDLHDRFVDAIAQLGGPDSGAVKSVNHRFLNADMTFRISSSFTFGIKALEGATPKGVLRVMGVPGLTIYHVKSHLQKYRLAKYLPESPADGSKDQKKGSGDSFNDMDSSPWVSMEVQINEQLKMQMEVQKRLHEQLEVQRQLQMRIEAQGKYLQKIIEEQQKLSGALKASETLPLAEDKQLASHSQPPPDGDTSSSSLRKKQKVEAASSRGDCILPSVPRKDDRDHELVTHWNVYSGDTEFGLNVGGGEFKEPEGGAG</sequence>
<dbReference type="Gene3D" id="1.20.5.170">
    <property type="match status" value="1"/>
</dbReference>
<protein>
    <recommendedName>
        <fullName evidence="7">BZIP domain-containing protein</fullName>
    </recommendedName>
</protein>
<evidence type="ECO:0000256" key="1">
    <source>
        <dbReference type="ARBA" id="ARBA00004123"/>
    </source>
</evidence>
<evidence type="ECO:0000313" key="9">
    <source>
        <dbReference type="Proteomes" id="UP000823749"/>
    </source>
</evidence>